<sequence>MQITVFPVFLIFALIHYVVGNARLTQTPPGRSYAVVGDTVKFNWNYTVVNKEVDFGPYVSSPVWYYYNPDGRTKSVIAVDDGLRGWKWTISRRTCPPRLLYPTVRVSKESVATLVISNVTKNDSGWYGISLVLRISLQSPTKWNLLLLVSIDHFFSPVVYY</sequence>
<proteinExistence type="predicted"/>
<name>A0A6P8H4T4_ACTTE</name>
<feature type="signal peptide" evidence="1">
    <location>
        <begin position="1"/>
        <end position="20"/>
    </location>
</feature>
<accession>A0A6P8H4T4</accession>
<dbReference type="AlphaFoldDB" id="A0A6P8H4T4"/>
<dbReference type="Proteomes" id="UP000515163">
    <property type="component" value="Unplaced"/>
</dbReference>
<organism evidence="2 3">
    <name type="scientific">Actinia tenebrosa</name>
    <name type="common">Australian red waratah sea anemone</name>
    <dbReference type="NCBI Taxonomy" id="6105"/>
    <lineage>
        <taxon>Eukaryota</taxon>
        <taxon>Metazoa</taxon>
        <taxon>Cnidaria</taxon>
        <taxon>Anthozoa</taxon>
        <taxon>Hexacorallia</taxon>
        <taxon>Actiniaria</taxon>
        <taxon>Actiniidae</taxon>
        <taxon>Actinia</taxon>
    </lineage>
</organism>
<dbReference type="InParanoid" id="A0A6P8H4T4"/>
<dbReference type="InterPro" id="IPR013783">
    <property type="entry name" value="Ig-like_fold"/>
</dbReference>
<dbReference type="InterPro" id="IPR036179">
    <property type="entry name" value="Ig-like_dom_sf"/>
</dbReference>
<evidence type="ECO:0000256" key="1">
    <source>
        <dbReference type="SAM" id="SignalP"/>
    </source>
</evidence>
<keyword evidence="2" id="KW-1185">Reference proteome</keyword>
<feature type="chain" id="PRO_5028259290" evidence="1">
    <location>
        <begin position="21"/>
        <end position="161"/>
    </location>
</feature>
<gene>
    <name evidence="3" type="primary">LOC116287863</name>
</gene>
<dbReference type="RefSeq" id="XP_031550431.1">
    <property type="nucleotide sequence ID" value="XM_031694571.1"/>
</dbReference>
<dbReference type="Gene3D" id="2.60.40.10">
    <property type="entry name" value="Immunoglobulins"/>
    <property type="match status" value="1"/>
</dbReference>
<reference evidence="3" key="1">
    <citation type="submission" date="2025-08" db="UniProtKB">
        <authorList>
            <consortium name="RefSeq"/>
        </authorList>
    </citation>
    <scope>IDENTIFICATION</scope>
    <source>
        <tissue evidence="3">Tentacle</tissue>
    </source>
</reference>
<keyword evidence="1" id="KW-0732">Signal</keyword>
<dbReference type="GeneID" id="116287863"/>
<dbReference type="KEGG" id="aten:116287863"/>
<dbReference type="OrthoDB" id="5990505at2759"/>
<evidence type="ECO:0000313" key="2">
    <source>
        <dbReference type="Proteomes" id="UP000515163"/>
    </source>
</evidence>
<dbReference type="SUPFAM" id="SSF48726">
    <property type="entry name" value="Immunoglobulin"/>
    <property type="match status" value="1"/>
</dbReference>
<protein>
    <submittedName>
        <fullName evidence="3">Uncharacterized protein LOC116287863</fullName>
    </submittedName>
</protein>
<evidence type="ECO:0000313" key="3">
    <source>
        <dbReference type="RefSeq" id="XP_031550431.1"/>
    </source>
</evidence>